<dbReference type="AlphaFoldDB" id="A0A1H5FWY2"/>
<name>A0A1H5FWY2_9MICC</name>
<protein>
    <submittedName>
        <fullName evidence="1">Uncharacterized conserved protein YdeI, YjbR/CyaY-like superfamily, DUF1801 family</fullName>
    </submittedName>
</protein>
<evidence type="ECO:0000313" key="2">
    <source>
        <dbReference type="Proteomes" id="UP000182725"/>
    </source>
</evidence>
<proteinExistence type="predicted"/>
<dbReference type="Proteomes" id="UP000182725">
    <property type="component" value="Unassembled WGS sequence"/>
</dbReference>
<evidence type="ECO:0000313" key="1">
    <source>
        <dbReference type="EMBL" id="SEE07348.1"/>
    </source>
</evidence>
<accession>A0A1H5FWY2</accession>
<dbReference type="Pfam" id="PF13376">
    <property type="entry name" value="OmdA"/>
    <property type="match status" value="1"/>
</dbReference>
<gene>
    <name evidence="1" type="ORF">SAMN04489740_0602</name>
</gene>
<sequence length="196" mass="21999">MRIFWSKLAAKGLTMNVLEFANAGEWEAWLETHHLQLGEAWLRIGKRNTERDLITIVDAGDVGLCFGWIDGQRKACDADSFLQRYSRRRAGSAWSQVNVERAQTLVAAGRMHPAGLEEIAHAQHDGRWENAYESQRTAQIPVELLAVLAANPHAHAAFEALGRSERYLLMLPLLKAYTAERKAAALTRVIGRLARE</sequence>
<reference evidence="1 2" key="1">
    <citation type="submission" date="2016-10" db="EMBL/GenBank/DDBJ databases">
        <authorList>
            <person name="de Groot N.N."/>
        </authorList>
    </citation>
    <scope>NUCLEOTIDE SEQUENCE [LARGE SCALE GENOMIC DNA]</scope>
    <source>
        <strain evidence="1 2">DSM 22274</strain>
    </source>
</reference>
<dbReference type="EMBL" id="FNTV01000001">
    <property type="protein sequence ID" value="SEE07348.1"/>
    <property type="molecule type" value="Genomic_DNA"/>
</dbReference>
<organism evidence="1 2">
    <name type="scientific">Arthrobacter alpinus</name>
    <dbReference type="NCBI Taxonomy" id="656366"/>
    <lineage>
        <taxon>Bacteria</taxon>
        <taxon>Bacillati</taxon>
        <taxon>Actinomycetota</taxon>
        <taxon>Actinomycetes</taxon>
        <taxon>Micrococcales</taxon>
        <taxon>Micrococcaceae</taxon>
        <taxon>Arthrobacter</taxon>
    </lineage>
</organism>